<dbReference type="EMBL" id="LGRX02035483">
    <property type="protein sequence ID" value="KAK3234573.1"/>
    <property type="molecule type" value="Genomic_DNA"/>
</dbReference>
<keyword evidence="2" id="KW-1185">Reference proteome</keyword>
<comment type="caution">
    <text evidence="1">The sequence shown here is derived from an EMBL/GenBank/DDBJ whole genome shotgun (WGS) entry which is preliminary data.</text>
</comment>
<reference evidence="1 2" key="1">
    <citation type="journal article" date="2015" name="Genome Biol. Evol.">
        <title>Comparative Genomics of a Bacterivorous Green Alga Reveals Evolutionary Causalities and Consequences of Phago-Mixotrophic Mode of Nutrition.</title>
        <authorList>
            <person name="Burns J.A."/>
            <person name="Paasch A."/>
            <person name="Narechania A."/>
            <person name="Kim E."/>
        </authorList>
    </citation>
    <scope>NUCLEOTIDE SEQUENCE [LARGE SCALE GENOMIC DNA]</scope>
    <source>
        <strain evidence="1 2">PLY_AMNH</strain>
    </source>
</reference>
<protein>
    <submittedName>
        <fullName evidence="1">Uncharacterized protein</fullName>
    </submittedName>
</protein>
<sequence>MTSGTLEASRSSVRSENCSEFLRGGCNLLRFLNPPELTKLLFQGRGQQKGGLLRVLVRSCEGLDELCESENVLSARTDVGKLYELATGYLLNRLDARTGGRVYEYIEGADAESSFERLLVCLSIVKQIAMRLIEFSKSSEHADNNHLFLEKEAFFRLDMHEALLPEVQCLVDKIAAAFLHSEDHDELSCNWNVYMQTQDELHSMCVKIKDFLELHSEVIQRV</sequence>
<proteinExistence type="predicted"/>
<dbReference type="Proteomes" id="UP001190700">
    <property type="component" value="Unassembled WGS sequence"/>
</dbReference>
<evidence type="ECO:0000313" key="1">
    <source>
        <dbReference type="EMBL" id="KAK3234573.1"/>
    </source>
</evidence>
<accession>A0AAE0BEM6</accession>
<dbReference type="AlphaFoldDB" id="A0AAE0BEM6"/>
<name>A0AAE0BEM6_9CHLO</name>
<organism evidence="1 2">
    <name type="scientific">Cymbomonas tetramitiformis</name>
    <dbReference type="NCBI Taxonomy" id="36881"/>
    <lineage>
        <taxon>Eukaryota</taxon>
        <taxon>Viridiplantae</taxon>
        <taxon>Chlorophyta</taxon>
        <taxon>Pyramimonadophyceae</taxon>
        <taxon>Pyramimonadales</taxon>
        <taxon>Pyramimonadaceae</taxon>
        <taxon>Cymbomonas</taxon>
    </lineage>
</organism>
<gene>
    <name evidence="1" type="ORF">CYMTET_55124</name>
</gene>
<evidence type="ECO:0000313" key="2">
    <source>
        <dbReference type="Proteomes" id="UP001190700"/>
    </source>
</evidence>